<proteinExistence type="predicted"/>
<evidence type="ECO:0000256" key="2">
    <source>
        <dbReference type="SAM" id="Phobius"/>
    </source>
</evidence>
<keyword evidence="2" id="KW-0472">Membrane</keyword>
<gene>
    <name evidence="3" type="ORF">Atai01_44510</name>
</gene>
<protein>
    <submittedName>
        <fullName evidence="3">Uncharacterized protein</fullName>
    </submittedName>
</protein>
<name>A0A9W6R567_9PSEU</name>
<evidence type="ECO:0000313" key="4">
    <source>
        <dbReference type="Proteomes" id="UP001165136"/>
    </source>
</evidence>
<comment type="caution">
    <text evidence="3">The sequence shown here is derived from an EMBL/GenBank/DDBJ whole genome shotgun (WGS) entry which is preliminary data.</text>
</comment>
<evidence type="ECO:0000256" key="1">
    <source>
        <dbReference type="SAM" id="MobiDB-lite"/>
    </source>
</evidence>
<dbReference type="EMBL" id="BSTI01000009">
    <property type="protein sequence ID" value="GLY67832.1"/>
    <property type="molecule type" value="Genomic_DNA"/>
</dbReference>
<dbReference type="AlphaFoldDB" id="A0A9W6R567"/>
<feature type="transmembrane region" description="Helical" evidence="2">
    <location>
        <begin position="15"/>
        <end position="37"/>
    </location>
</feature>
<keyword evidence="4" id="KW-1185">Reference proteome</keyword>
<keyword evidence="2" id="KW-0812">Transmembrane</keyword>
<feature type="region of interest" description="Disordered" evidence="1">
    <location>
        <begin position="126"/>
        <end position="154"/>
    </location>
</feature>
<reference evidence="3" key="1">
    <citation type="submission" date="2023-03" db="EMBL/GenBank/DDBJ databases">
        <title>Amycolatopsis taiwanensis NBRC 103393.</title>
        <authorList>
            <person name="Ichikawa N."/>
            <person name="Sato H."/>
            <person name="Tonouchi N."/>
        </authorList>
    </citation>
    <scope>NUCLEOTIDE SEQUENCE</scope>
    <source>
        <strain evidence="3">NBRC 103393</strain>
    </source>
</reference>
<evidence type="ECO:0000313" key="3">
    <source>
        <dbReference type="EMBL" id="GLY67832.1"/>
    </source>
</evidence>
<feature type="compositionally biased region" description="Basic and acidic residues" evidence="1">
    <location>
        <begin position="141"/>
        <end position="154"/>
    </location>
</feature>
<feature type="transmembrane region" description="Helical" evidence="2">
    <location>
        <begin position="44"/>
        <end position="73"/>
    </location>
</feature>
<organism evidence="3 4">
    <name type="scientific">Amycolatopsis taiwanensis</name>
    <dbReference type="NCBI Taxonomy" id="342230"/>
    <lineage>
        <taxon>Bacteria</taxon>
        <taxon>Bacillati</taxon>
        <taxon>Actinomycetota</taxon>
        <taxon>Actinomycetes</taxon>
        <taxon>Pseudonocardiales</taxon>
        <taxon>Pseudonocardiaceae</taxon>
        <taxon>Amycolatopsis</taxon>
    </lineage>
</organism>
<keyword evidence="2" id="KW-1133">Transmembrane helix</keyword>
<feature type="transmembrane region" description="Helical" evidence="2">
    <location>
        <begin position="85"/>
        <end position="112"/>
    </location>
</feature>
<dbReference type="Proteomes" id="UP001165136">
    <property type="component" value="Unassembled WGS sequence"/>
</dbReference>
<sequence length="154" mass="15094">MRKLDWPPPPVSGGFGFPLGFVVAIGVTIVAVAAGATAQPVRSVVLLALAVAVISAVTTLPAALATAAVSWGLHDSFVLGRTGGLVFNAGAAGAAVVLVGTAVTVVAIAGTVRMVLARRRSTLPDGPGEGVVAHGNAAEDGESRPPDGGRIKGA</sequence>
<dbReference type="RefSeq" id="WP_285488018.1">
    <property type="nucleotide sequence ID" value="NZ_BSTI01000009.1"/>
</dbReference>
<accession>A0A9W6R567</accession>